<evidence type="ECO:0000313" key="6">
    <source>
        <dbReference type="Proteomes" id="UP000024404"/>
    </source>
</evidence>
<name>A0A8R1Y8M3_ONCVO</name>
<dbReference type="AlphaFoldDB" id="A0A8R1Y8M3"/>
<dbReference type="EnsemblMetazoa" id="OVOC9038.1">
    <property type="protein sequence ID" value="OVOC9038.1"/>
    <property type="gene ID" value="WBGene00245847"/>
</dbReference>
<dbReference type="GO" id="GO:0005737">
    <property type="term" value="C:cytoplasm"/>
    <property type="evidence" value="ECO:0007669"/>
    <property type="project" value="TreeGrafter"/>
</dbReference>
<dbReference type="InterPro" id="IPR014352">
    <property type="entry name" value="FERM/acyl-CoA-bd_prot_sf"/>
</dbReference>
<protein>
    <submittedName>
        <fullName evidence="5">ACB domain-containing protein</fullName>
    </submittedName>
</protein>
<reference evidence="6" key="1">
    <citation type="submission" date="2013-10" db="EMBL/GenBank/DDBJ databases">
        <title>Genome sequencing of Onchocerca volvulus.</title>
        <authorList>
            <person name="Cotton J."/>
            <person name="Tsai J."/>
            <person name="Stanley E."/>
            <person name="Tracey A."/>
            <person name="Holroyd N."/>
            <person name="Lustigman S."/>
            <person name="Berriman M."/>
        </authorList>
    </citation>
    <scope>NUCLEOTIDE SEQUENCE</scope>
</reference>
<dbReference type="EMBL" id="CMVM020000251">
    <property type="status" value="NOT_ANNOTATED_CDS"/>
    <property type="molecule type" value="Genomic_DNA"/>
</dbReference>
<evidence type="ECO:0000256" key="1">
    <source>
        <dbReference type="ARBA" id="ARBA00023121"/>
    </source>
</evidence>
<accession>A0A8R1Y8M3</accession>
<evidence type="ECO:0000256" key="3">
    <source>
        <dbReference type="SAM" id="Phobius"/>
    </source>
</evidence>
<dbReference type="Pfam" id="PF00887">
    <property type="entry name" value="ACBP"/>
    <property type="match status" value="1"/>
</dbReference>
<dbReference type="PRINTS" id="PR00689">
    <property type="entry name" value="ACOABINDINGP"/>
</dbReference>
<dbReference type="PANTHER" id="PTHR23310">
    <property type="entry name" value="ACYL-COA-BINDING PROTEIN, ACBP"/>
    <property type="match status" value="1"/>
</dbReference>
<dbReference type="OMA" id="AVCCNHE"/>
<evidence type="ECO:0000313" key="5">
    <source>
        <dbReference type="EnsemblMetazoa" id="OVOC9038.1"/>
    </source>
</evidence>
<sequence length="391" mass="46041">MYDTAFKAAGDIIQSLPKKGVINISTNQKLRFYSLFKQAINGKCDTPCPPVWHTVDRLKWRAWNALGSMDSLEAKKIYVAEFKNIIDRAQHEYDIAELTKSCDERMEKLLREKLSILGYDVNGIKMKDLDDFRKQSCNATKESYEIRKYINGNETNELSDQRSESSTSTGEYTDAICCDHELCICCREQLLNSRKDYRDDQQTFSFTSDIEKLKMTMHRYLKIFVNLLMYLRRLFATFLLNFKGYIRNRWRLAAFITIVPFIAHFIMFFEADKNVQLLLTKIDELEQTKGAVSETLLDVVDKRIAYPRMITSYVSEAGKFRMKRMEEAELVWQSESGKKDVEKMLEMINKVKEAEKEKDAVLYRLEKLKRQNEELERIAKKNDEIMRNMIY</sequence>
<feature type="transmembrane region" description="Helical" evidence="3">
    <location>
        <begin position="220"/>
        <end position="240"/>
    </location>
</feature>
<keyword evidence="6" id="KW-1185">Reference proteome</keyword>
<dbReference type="InterPro" id="IPR000582">
    <property type="entry name" value="Acyl-CoA-binding_protein"/>
</dbReference>
<keyword evidence="1" id="KW-0446">Lipid-binding</keyword>
<feature type="domain" description="ACB" evidence="4">
    <location>
        <begin position="2"/>
        <end position="91"/>
    </location>
</feature>
<dbReference type="InterPro" id="IPR035984">
    <property type="entry name" value="Acyl-CoA-binding_sf"/>
</dbReference>
<keyword evidence="3" id="KW-0472">Membrane</keyword>
<reference evidence="5" key="2">
    <citation type="submission" date="2022-06" db="UniProtKB">
        <authorList>
            <consortium name="EnsemblMetazoa"/>
        </authorList>
    </citation>
    <scope>IDENTIFICATION</scope>
</reference>
<dbReference type="SUPFAM" id="SSF47027">
    <property type="entry name" value="Acyl-CoA binding protein"/>
    <property type="match status" value="1"/>
</dbReference>
<dbReference type="Gene3D" id="1.20.80.10">
    <property type="match status" value="1"/>
</dbReference>
<proteinExistence type="predicted"/>
<dbReference type="PANTHER" id="PTHR23310:SF77">
    <property type="entry name" value="LD25952P"/>
    <property type="match status" value="1"/>
</dbReference>
<feature type="transmembrane region" description="Helical" evidence="3">
    <location>
        <begin position="252"/>
        <end position="271"/>
    </location>
</feature>
<dbReference type="Proteomes" id="UP000024404">
    <property type="component" value="Unassembled WGS sequence"/>
</dbReference>
<dbReference type="GO" id="GO:0006631">
    <property type="term" value="P:fatty acid metabolic process"/>
    <property type="evidence" value="ECO:0007669"/>
    <property type="project" value="TreeGrafter"/>
</dbReference>
<keyword evidence="3" id="KW-0812">Transmembrane</keyword>
<feature type="coiled-coil region" evidence="2">
    <location>
        <begin position="338"/>
        <end position="388"/>
    </location>
</feature>
<keyword evidence="3" id="KW-1133">Transmembrane helix</keyword>
<evidence type="ECO:0000259" key="4">
    <source>
        <dbReference type="PROSITE" id="PS51228"/>
    </source>
</evidence>
<dbReference type="PROSITE" id="PS51228">
    <property type="entry name" value="ACB_2"/>
    <property type="match status" value="1"/>
</dbReference>
<keyword evidence="2" id="KW-0175">Coiled coil</keyword>
<organism evidence="5 6">
    <name type="scientific">Onchocerca volvulus</name>
    <dbReference type="NCBI Taxonomy" id="6282"/>
    <lineage>
        <taxon>Eukaryota</taxon>
        <taxon>Metazoa</taxon>
        <taxon>Ecdysozoa</taxon>
        <taxon>Nematoda</taxon>
        <taxon>Chromadorea</taxon>
        <taxon>Rhabditida</taxon>
        <taxon>Spirurina</taxon>
        <taxon>Spiruromorpha</taxon>
        <taxon>Filarioidea</taxon>
        <taxon>Onchocercidae</taxon>
        <taxon>Onchocerca</taxon>
    </lineage>
</organism>
<evidence type="ECO:0000256" key="2">
    <source>
        <dbReference type="SAM" id="Coils"/>
    </source>
</evidence>
<dbReference type="GO" id="GO:0000062">
    <property type="term" value="F:fatty-acyl-CoA binding"/>
    <property type="evidence" value="ECO:0007669"/>
    <property type="project" value="InterPro"/>
</dbReference>